<organism evidence="3 4">
    <name type="scientific">Arthrobacter ginsengisoli</name>
    <dbReference type="NCBI Taxonomy" id="1356565"/>
    <lineage>
        <taxon>Bacteria</taxon>
        <taxon>Bacillati</taxon>
        <taxon>Actinomycetota</taxon>
        <taxon>Actinomycetes</taxon>
        <taxon>Micrococcales</taxon>
        <taxon>Micrococcaceae</taxon>
        <taxon>Arthrobacter</taxon>
    </lineage>
</organism>
<evidence type="ECO:0000313" key="3">
    <source>
        <dbReference type="EMBL" id="MDR7083385.1"/>
    </source>
</evidence>
<keyword evidence="4" id="KW-1185">Reference proteome</keyword>
<evidence type="ECO:0000313" key="4">
    <source>
        <dbReference type="Proteomes" id="UP001252243"/>
    </source>
</evidence>
<dbReference type="Proteomes" id="UP001252243">
    <property type="component" value="Unassembled WGS sequence"/>
</dbReference>
<keyword evidence="3" id="KW-0560">Oxidoreductase</keyword>
<dbReference type="RefSeq" id="WP_310057980.1">
    <property type="nucleotide sequence ID" value="NZ_JAVDVQ010000010.1"/>
</dbReference>
<dbReference type="EMBL" id="JAVDVQ010000010">
    <property type="protein sequence ID" value="MDR7083385.1"/>
    <property type="molecule type" value="Genomic_DNA"/>
</dbReference>
<feature type="domain" description="Extradiol ring-cleavage dioxygenase class III enzyme subunit B" evidence="2">
    <location>
        <begin position="34"/>
        <end position="297"/>
    </location>
</feature>
<dbReference type="GO" id="GO:0047070">
    <property type="term" value="F:3-carboxyethylcatechol 2,3-dioxygenase activity"/>
    <property type="evidence" value="ECO:0007669"/>
    <property type="project" value="UniProtKB-EC"/>
</dbReference>
<proteinExistence type="predicted"/>
<reference evidence="3 4" key="1">
    <citation type="submission" date="2023-07" db="EMBL/GenBank/DDBJ databases">
        <title>Sorghum-associated microbial communities from plants grown in Nebraska, USA.</title>
        <authorList>
            <person name="Schachtman D."/>
        </authorList>
    </citation>
    <scope>NUCLEOTIDE SEQUENCE [LARGE SCALE GENOMIC DNA]</scope>
    <source>
        <strain evidence="3 4">BE167</strain>
    </source>
</reference>
<dbReference type="InterPro" id="IPR004183">
    <property type="entry name" value="Xdiol_dOase_suB"/>
</dbReference>
<name>A0ABU1UE27_9MICC</name>
<protein>
    <submittedName>
        <fullName evidence="3">2,3-dihydroxyphenylpropionate 1,2-dioxygenase</fullName>
        <ecNumber evidence="3">1.13.11.16</ecNumber>
    </submittedName>
</protein>
<evidence type="ECO:0000256" key="1">
    <source>
        <dbReference type="SAM" id="MobiDB-lite"/>
    </source>
</evidence>
<dbReference type="EC" id="1.13.11.16" evidence="3"/>
<comment type="caution">
    <text evidence="3">The sequence shown here is derived from an EMBL/GenBank/DDBJ whole genome shotgun (WGS) entry which is preliminary data.</text>
</comment>
<dbReference type="SUPFAM" id="SSF53213">
    <property type="entry name" value="LigB-like"/>
    <property type="match status" value="1"/>
</dbReference>
<dbReference type="Gene3D" id="3.40.830.10">
    <property type="entry name" value="LigB-like"/>
    <property type="match status" value="1"/>
</dbReference>
<feature type="region of interest" description="Disordered" evidence="1">
    <location>
        <begin position="309"/>
        <end position="329"/>
    </location>
</feature>
<evidence type="ECO:0000259" key="2">
    <source>
        <dbReference type="Pfam" id="PF02900"/>
    </source>
</evidence>
<accession>A0ABU1UE27</accession>
<gene>
    <name evidence="3" type="ORF">J2X01_002679</name>
</gene>
<sequence>MANIVGYIAMSHSPFWDGNFDVEGPGAAFAAAAGQMKDKVAELNPDLIVIFGPDHFRNFFFDLMPAFCIGTGEIESFGDYGGYKGPLPFKDGVGLRIIEAVREAGFDPAFSLRMGVDHGIAQPYEVLIPGLDIPVVPVMVDCSAPPRPSMRRSYDFGSAVGDAIRGLDSDLNVLILASGGLSHWVRPMSPYDEATDQDTREFLIDGRDQVIEYNKAREENLAQRIADHHEGKINEDWDRWFLDRLTNGPLEDLLSIDAAKMEEIAGNGAHEVASWIAGLGAWQGEVATVAYEPVPRWVTGMGLSAGFNASGSHGTTPIVGPNTEGTHHD</sequence>
<dbReference type="Pfam" id="PF02900">
    <property type="entry name" value="LigB"/>
    <property type="match status" value="1"/>
</dbReference>